<accession>A0A9N9CC11</accession>
<dbReference type="Proteomes" id="UP000789570">
    <property type="component" value="Unassembled WGS sequence"/>
</dbReference>
<proteinExistence type="predicted"/>
<dbReference type="OrthoDB" id="5983122at2759"/>
<name>A0A9N9CC11_9GLOM</name>
<dbReference type="EMBL" id="CAJVPQ010002374">
    <property type="protein sequence ID" value="CAG8594769.1"/>
    <property type="molecule type" value="Genomic_DNA"/>
</dbReference>
<keyword evidence="2" id="KW-1185">Reference proteome</keyword>
<sequence length="68" mass="7620">MAFLIDSNIRCDGGVELDIKLLSNDSGFGECEDNSKFGRCENGGRFDRYGNSGRFDRYKNGGRFISNK</sequence>
<reference evidence="1" key="1">
    <citation type="submission" date="2021-06" db="EMBL/GenBank/DDBJ databases">
        <authorList>
            <person name="Kallberg Y."/>
            <person name="Tangrot J."/>
            <person name="Rosling A."/>
        </authorList>
    </citation>
    <scope>NUCLEOTIDE SEQUENCE</scope>
    <source>
        <strain evidence="1">UK204</strain>
    </source>
</reference>
<evidence type="ECO:0000313" key="1">
    <source>
        <dbReference type="EMBL" id="CAG8594769.1"/>
    </source>
</evidence>
<dbReference type="AlphaFoldDB" id="A0A9N9CC11"/>
<organism evidence="1 2">
    <name type="scientific">Funneliformis caledonium</name>
    <dbReference type="NCBI Taxonomy" id="1117310"/>
    <lineage>
        <taxon>Eukaryota</taxon>
        <taxon>Fungi</taxon>
        <taxon>Fungi incertae sedis</taxon>
        <taxon>Mucoromycota</taxon>
        <taxon>Glomeromycotina</taxon>
        <taxon>Glomeromycetes</taxon>
        <taxon>Glomerales</taxon>
        <taxon>Glomeraceae</taxon>
        <taxon>Funneliformis</taxon>
    </lineage>
</organism>
<evidence type="ECO:0000313" key="2">
    <source>
        <dbReference type="Proteomes" id="UP000789570"/>
    </source>
</evidence>
<gene>
    <name evidence="1" type="ORF">FCALED_LOCUS8282</name>
</gene>
<protein>
    <submittedName>
        <fullName evidence="1">15784_t:CDS:1</fullName>
    </submittedName>
</protein>
<comment type="caution">
    <text evidence="1">The sequence shown here is derived from an EMBL/GenBank/DDBJ whole genome shotgun (WGS) entry which is preliminary data.</text>
</comment>